<dbReference type="EMBL" id="MGHA01000012">
    <property type="protein sequence ID" value="OGM61029.1"/>
    <property type="molecule type" value="Genomic_DNA"/>
</dbReference>
<dbReference type="Proteomes" id="UP000177501">
    <property type="component" value="Unassembled WGS sequence"/>
</dbReference>
<protein>
    <submittedName>
        <fullName evidence="1">Uncharacterized protein</fullName>
    </submittedName>
</protein>
<name>A0A1F8BBI7_9BACT</name>
<dbReference type="AlphaFoldDB" id="A0A1F8BBI7"/>
<evidence type="ECO:0000313" key="1">
    <source>
        <dbReference type="EMBL" id="OGM61029.1"/>
    </source>
</evidence>
<proteinExistence type="predicted"/>
<accession>A0A1F8BBI7</accession>
<reference evidence="1 2" key="1">
    <citation type="journal article" date="2016" name="Nat. Commun.">
        <title>Thousands of microbial genomes shed light on interconnected biogeochemical processes in an aquifer system.</title>
        <authorList>
            <person name="Anantharaman K."/>
            <person name="Brown C.T."/>
            <person name="Hug L.A."/>
            <person name="Sharon I."/>
            <person name="Castelle C.J."/>
            <person name="Probst A.J."/>
            <person name="Thomas B.C."/>
            <person name="Singh A."/>
            <person name="Wilkins M.J."/>
            <person name="Karaoz U."/>
            <person name="Brodie E.L."/>
            <person name="Williams K.H."/>
            <person name="Hubbard S.S."/>
            <person name="Banfield J.F."/>
        </authorList>
    </citation>
    <scope>NUCLEOTIDE SEQUENCE [LARGE SCALE GENOMIC DNA]</scope>
</reference>
<organism evidence="1 2">
    <name type="scientific">Candidatus Woesebacteria bacterium RIFCSPLOWO2_01_FULL_37_19</name>
    <dbReference type="NCBI Taxonomy" id="1802514"/>
    <lineage>
        <taxon>Bacteria</taxon>
        <taxon>Candidatus Woeseibacteriota</taxon>
    </lineage>
</organism>
<evidence type="ECO:0000313" key="2">
    <source>
        <dbReference type="Proteomes" id="UP000177501"/>
    </source>
</evidence>
<sequence length="87" mass="10191">MLLSTLTENFMEQHKQLPKEERFRLAMADILANLEEINTLTPDERTERLNNALTSHGITFGDLPEIFDRLNLRYGDEVPRIQFKDSE</sequence>
<gene>
    <name evidence="1" type="ORF">A2955_01655</name>
</gene>
<comment type="caution">
    <text evidence="1">The sequence shown here is derived from an EMBL/GenBank/DDBJ whole genome shotgun (WGS) entry which is preliminary data.</text>
</comment>